<keyword evidence="2" id="KW-1185">Reference proteome</keyword>
<protein>
    <submittedName>
        <fullName evidence="1">Uncharacterized protein</fullName>
    </submittedName>
</protein>
<evidence type="ECO:0000313" key="1">
    <source>
        <dbReference type="EMBL" id="KAG6943836.1"/>
    </source>
</evidence>
<organism evidence="1 2">
    <name type="scientific">Phytophthora aleatoria</name>
    <dbReference type="NCBI Taxonomy" id="2496075"/>
    <lineage>
        <taxon>Eukaryota</taxon>
        <taxon>Sar</taxon>
        <taxon>Stramenopiles</taxon>
        <taxon>Oomycota</taxon>
        <taxon>Peronosporomycetes</taxon>
        <taxon>Peronosporales</taxon>
        <taxon>Peronosporaceae</taxon>
        <taxon>Phytophthora</taxon>
    </lineage>
</organism>
<sequence length="176" mass="19746">PSIKGTKKKRNQYKRRDVNVRKICFLLRALVRRAERCELCVHVFPLDAELFAVPRDVRVYDPRDRFGSAAPHYISSIALGAAVFGMLLQCEGSTKRQRTVRTLGCRPEITLYTAGDKSMCSSRTTRSGRAFARQSTCSARCKALQCKRSVTAVAEAVPVRLVQDHVACERRGGRKT</sequence>
<dbReference type="AlphaFoldDB" id="A0A8J5ICI2"/>
<gene>
    <name evidence="1" type="ORF">JG688_00017406</name>
</gene>
<reference evidence="1" key="1">
    <citation type="submission" date="2021-01" db="EMBL/GenBank/DDBJ databases">
        <title>Phytophthora aleatoria, a newly-described species from Pinus radiata is distinct from Phytophthora cactorum isolates based on comparative genomics.</title>
        <authorList>
            <person name="Mcdougal R."/>
            <person name="Panda P."/>
            <person name="Williams N."/>
            <person name="Studholme D.J."/>
        </authorList>
    </citation>
    <scope>NUCLEOTIDE SEQUENCE</scope>
    <source>
        <strain evidence="1">NZFS 4037</strain>
    </source>
</reference>
<name>A0A8J5ICI2_9STRA</name>
<comment type="caution">
    <text evidence="1">The sequence shown here is derived from an EMBL/GenBank/DDBJ whole genome shotgun (WGS) entry which is preliminary data.</text>
</comment>
<accession>A0A8J5ICI2</accession>
<dbReference type="EMBL" id="JAENGY010002558">
    <property type="protein sequence ID" value="KAG6943836.1"/>
    <property type="molecule type" value="Genomic_DNA"/>
</dbReference>
<evidence type="ECO:0000313" key="2">
    <source>
        <dbReference type="Proteomes" id="UP000709295"/>
    </source>
</evidence>
<proteinExistence type="predicted"/>
<feature type="non-terminal residue" evidence="1">
    <location>
        <position position="176"/>
    </location>
</feature>
<dbReference type="Proteomes" id="UP000709295">
    <property type="component" value="Unassembled WGS sequence"/>
</dbReference>